<sequence>MICIFIFIGFDSINSVLFYSHFYLFIYLSIKFFSFHPPGPPLFFPPSVRVEVCFEGSVRFSDLPIDGD</sequence>
<dbReference type="AlphaFoldDB" id="A0A5N6H7Q0"/>
<keyword evidence="1" id="KW-0812">Transmembrane</keyword>
<dbReference type="Proteomes" id="UP000325434">
    <property type="component" value="Unassembled WGS sequence"/>
</dbReference>
<accession>A0A5N6H7Q0</accession>
<dbReference type="EMBL" id="ML734579">
    <property type="protein sequence ID" value="KAB8248543.1"/>
    <property type="molecule type" value="Genomic_DNA"/>
</dbReference>
<organism evidence="2">
    <name type="scientific">Aspergillus flavus</name>
    <dbReference type="NCBI Taxonomy" id="5059"/>
    <lineage>
        <taxon>Eukaryota</taxon>
        <taxon>Fungi</taxon>
        <taxon>Dikarya</taxon>
        <taxon>Ascomycota</taxon>
        <taxon>Pezizomycotina</taxon>
        <taxon>Eurotiomycetes</taxon>
        <taxon>Eurotiomycetidae</taxon>
        <taxon>Eurotiales</taxon>
        <taxon>Aspergillaceae</taxon>
        <taxon>Aspergillus</taxon>
        <taxon>Aspergillus subgen. Circumdati</taxon>
    </lineage>
</organism>
<evidence type="ECO:0000313" key="2">
    <source>
        <dbReference type="EMBL" id="KAB8248543.1"/>
    </source>
</evidence>
<evidence type="ECO:0000256" key="1">
    <source>
        <dbReference type="SAM" id="Phobius"/>
    </source>
</evidence>
<name>A0A5N6H7Q0_ASPFL</name>
<reference evidence="2" key="1">
    <citation type="submission" date="2019-04" db="EMBL/GenBank/DDBJ databases">
        <title>Friends and foes A comparative genomics study of 23 Aspergillus species from section Flavi.</title>
        <authorList>
            <consortium name="DOE Joint Genome Institute"/>
            <person name="Kjaerbolling I."/>
            <person name="Vesth T."/>
            <person name="Frisvad J.C."/>
            <person name="Nybo J.L."/>
            <person name="Theobald S."/>
            <person name="Kildgaard S."/>
            <person name="Isbrandt T."/>
            <person name="Kuo A."/>
            <person name="Sato A."/>
            <person name="Lyhne E.K."/>
            <person name="Kogle M.E."/>
            <person name="Wiebenga A."/>
            <person name="Kun R.S."/>
            <person name="Lubbers R.J."/>
            <person name="Makela M.R."/>
            <person name="Barry K."/>
            <person name="Chovatia M."/>
            <person name="Clum A."/>
            <person name="Daum C."/>
            <person name="Haridas S."/>
            <person name="He G."/>
            <person name="LaButti K."/>
            <person name="Lipzen A."/>
            <person name="Mondo S."/>
            <person name="Riley R."/>
            <person name="Salamov A."/>
            <person name="Simmons B.A."/>
            <person name="Magnuson J.K."/>
            <person name="Henrissat B."/>
            <person name="Mortensen U.H."/>
            <person name="Larsen T.O."/>
            <person name="Devries R.P."/>
            <person name="Grigoriev I.V."/>
            <person name="Machida M."/>
            <person name="Baker S.E."/>
            <person name="Andersen M.R."/>
        </authorList>
    </citation>
    <scope>NUCLEOTIDE SEQUENCE [LARGE SCALE GENOMIC DNA]</scope>
    <source>
        <strain evidence="2">CBS 121.62</strain>
    </source>
</reference>
<feature type="transmembrane region" description="Helical" evidence="1">
    <location>
        <begin position="6"/>
        <end position="28"/>
    </location>
</feature>
<keyword evidence="1" id="KW-1133">Transmembrane helix</keyword>
<proteinExistence type="predicted"/>
<gene>
    <name evidence="2" type="ORF">BDV35DRAFT_163772</name>
</gene>
<protein>
    <submittedName>
        <fullName evidence="2">Uncharacterized protein</fullName>
    </submittedName>
</protein>
<keyword evidence="1" id="KW-0472">Membrane</keyword>